<gene>
    <name evidence="2" type="ORF">ECPE_LOCUS11611</name>
</gene>
<protein>
    <submittedName>
        <fullName evidence="4">Peptidase A2 domain-containing protein</fullName>
    </submittedName>
</protein>
<keyword evidence="3" id="KW-1185">Reference proteome</keyword>
<evidence type="ECO:0000313" key="2">
    <source>
        <dbReference type="EMBL" id="VDP88727.1"/>
    </source>
</evidence>
<dbReference type="GO" id="GO:0004190">
    <property type="term" value="F:aspartic-type endopeptidase activity"/>
    <property type="evidence" value="ECO:0007669"/>
    <property type="project" value="InterPro"/>
</dbReference>
<reference evidence="4" key="1">
    <citation type="submission" date="2016-06" db="UniProtKB">
        <authorList>
            <consortium name="WormBaseParasite"/>
        </authorList>
    </citation>
    <scope>IDENTIFICATION</scope>
</reference>
<evidence type="ECO:0000259" key="1">
    <source>
        <dbReference type="PROSITE" id="PS50175"/>
    </source>
</evidence>
<accession>A0A183AXC5</accession>
<sequence>MRQLLSTRVLDDAILPQLWFKRLLPRIREVLSVLSNSSLDEMSMTADKMFEANPALQHITACSNPTRCTGIRFLIDTGAELSVIPRRIHYRHLQPTAVTLQAANSSRIHTYGRRSIAVDLG</sequence>
<dbReference type="InterPro" id="IPR001995">
    <property type="entry name" value="Peptidase_A2_cat"/>
</dbReference>
<dbReference type="WBParaSite" id="ECPE_0001164501-mRNA-1">
    <property type="protein sequence ID" value="ECPE_0001164501-mRNA-1"/>
    <property type="gene ID" value="ECPE_0001164501"/>
</dbReference>
<dbReference type="PROSITE" id="PS00141">
    <property type="entry name" value="ASP_PROTEASE"/>
    <property type="match status" value="1"/>
</dbReference>
<dbReference type="InterPro" id="IPR001969">
    <property type="entry name" value="Aspartic_peptidase_AS"/>
</dbReference>
<feature type="domain" description="Peptidase A2" evidence="1">
    <location>
        <begin position="71"/>
        <end position="86"/>
    </location>
</feature>
<dbReference type="GO" id="GO:0006508">
    <property type="term" value="P:proteolysis"/>
    <property type="evidence" value="ECO:0007669"/>
    <property type="project" value="InterPro"/>
</dbReference>
<evidence type="ECO:0000313" key="3">
    <source>
        <dbReference type="Proteomes" id="UP000272942"/>
    </source>
</evidence>
<name>A0A183AXC5_9TREM</name>
<organism evidence="4">
    <name type="scientific">Echinostoma caproni</name>
    <dbReference type="NCBI Taxonomy" id="27848"/>
    <lineage>
        <taxon>Eukaryota</taxon>
        <taxon>Metazoa</taxon>
        <taxon>Spiralia</taxon>
        <taxon>Lophotrochozoa</taxon>
        <taxon>Platyhelminthes</taxon>
        <taxon>Trematoda</taxon>
        <taxon>Digenea</taxon>
        <taxon>Plagiorchiida</taxon>
        <taxon>Echinostomata</taxon>
        <taxon>Echinostomatoidea</taxon>
        <taxon>Echinostomatidae</taxon>
        <taxon>Echinostoma</taxon>
    </lineage>
</organism>
<dbReference type="PROSITE" id="PS50175">
    <property type="entry name" value="ASP_PROT_RETROV"/>
    <property type="match status" value="1"/>
</dbReference>
<proteinExistence type="predicted"/>
<dbReference type="OrthoDB" id="6288071at2759"/>
<evidence type="ECO:0000313" key="4">
    <source>
        <dbReference type="WBParaSite" id="ECPE_0001164501-mRNA-1"/>
    </source>
</evidence>
<dbReference type="AlphaFoldDB" id="A0A183AXC5"/>
<dbReference type="Proteomes" id="UP000272942">
    <property type="component" value="Unassembled WGS sequence"/>
</dbReference>
<reference evidence="2 3" key="2">
    <citation type="submission" date="2018-11" db="EMBL/GenBank/DDBJ databases">
        <authorList>
            <consortium name="Pathogen Informatics"/>
        </authorList>
    </citation>
    <scope>NUCLEOTIDE SEQUENCE [LARGE SCALE GENOMIC DNA]</scope>
    <source>
        <strain evidence="2 3">Egypt</strain>
    </source>
</reference>
<dbReference type="EMBL" id="UZAN01051163">
    <property type="protein sequence ID" value="VDP88727.1"/>
    <property type="molecule type" value="Genomic_DNA"/>
</dbReference>